<dbReference type="AlphaFoldDB" id="A0A6I2F726"/>
<dbReference type="CDD" id="cd14748">
    <property type="entry name" value="PBP2_UgpB"/>
    <property type="match status" value="1"/>
</dbReference>
<dbReference type="EMBL" id="WJIF01000004">
    <property type="protein sequence ID" value="MRG60054.1"/>
    <property type="molecule type" value="Genomic_DNA"/>
</dbReference>
<evidence type="ECO:0000313" key="3">
    <source>
        <dbReference type="Proteomes" id="UP000431080"/>
    </source>
</evidence>
<reference evidence="2 3" key="1">
    <citation type="submission" date="2019-10" db="EMBL/GenBank/DDBJ databases">
        <authorList>
            <person name="Nie G."/>
            <person name="Ming H."/>
            <person name="Yi B."/>
        </authorList>
    </citation>
    <scope>NUCLEOTIDE SEQUENCE [LARGE SCALE GENOMIC DNA]</scope>
    <source>
        <strain evidence="2 3">CFH 90414</strain>
    </source>
</reference>
<dbReference type="InterPro" id="IPR006059">
    <property type="entry name" value="SBP"/>
</dbReference>
<dbReference type="Pfam" id="PF13416">
    <property type="entry name" value="SBP_bac_8"/>
    <property type="match status" value="1"/>
</dbReference>
<evidence type="ECO:0000313" key="2">
    <source>
        <dbReference type="EMBL" id="MRG60054.1"/>
    </source>
</evidence>
<name>A0A6I2F726_9MICO</name>
<dbReference type="Proteomes" id="UP000431080">
    <property type="component" value="Unassembled WGS sequence"/>
</dbReference>
<gene>
    <name evidence="2" type="ORF">GE115_09250</name>
</gene>
<organism evidence="2 3">
    <name type="scientific">Agromyces agglutinans</name>
    <dbReference type="NCBI Taxonomy" id="2662258"/>
    <lineage>
        <taxon>Bacteria</taxon>
        <taxon>Bacillati</taxon>
        <taxon>Actinomycetota</taxon>
        <taxon>Actinomycetes</taxon>
        <taxon>Micrococcales</taxon>
        <taxon>Microbacteriaceae</taxon>
        <taxon>Agromyces</taxon>
    </lineage>
</organism>
<comment type="caution">
    <text evidence="2">The sequence shown here is derived from an EMBL/GenBank/DDBJ whole genome shotgun (WGS) entry which is preliminary data.</text>
</comment>
<dbReference type="InterPro" id="IPR050490">
    <property type="entry name" value="Bact_solute-bd_prot1"/>
</dbReference>
<evidence type="ECO:0000256" key="1">
    <source>
        <dbReference type="SAM" id="MobiDB-lite"/>
    </source>
</evidence>
<sequence length="524" mass="56829">MGVAIDDVRHRLHRHLRALGDVDEPHPCHRTSSGRDESRRAAPPVPGSRRPKSTHSTDDFTALYIVVCRRCRRRVRATARDRFQRGGRPVGKRLRFTRFMQGAAIAAVGALALAGCSGQGGAESAGGEFTGEYDGPEVTLQYWNGFTGGDGPFMQQMVDDFMAEHDNIKIESTTQDWADFYQKLPAAVTAGEGPDVGVMHLDQLSTMAARNVIVPVDDLAEELDLSADDFTEEVWDAGVYQDARYGIPLDVHSLAMYYNTDHFAAAGITEPPTDEASFQEALDKLTAAGFQTPFWMPALWPGHLMELSLIWQGGGEPYSEDGSEATFDSEEGVAGLTWMRSMVDEGYSPSDVAIDAQYIAFKNGETSITWDGIWQINDLTESGLPFAAAPVPAIGGEAAVWANSHNFFLPRQAQADANKANAAKVFIAWMSENSAEWAGAGMIPARESVRDAALEGTVQQPIADQIDTMRFLPAVPGLGPVQAETLEVAVADGVLGKASPEEALTREADRATKLMEENLEKFGG</sequence>
<feature type="compositionally biased region" description="Basic and acidic residues" evidence="1">
    <location>
        <begin position="21"/>
        <end position="40"/>
    </location>
</feature>
<keyword evidence="3" id="KW-1185">Reference proteome</keyword>
<dbReference type="PANTHER" id="PTHR43649">
    <property type="entry name" value="ARABINOSE-BINDING PROTEIN-RELATED"/>
    <property type="match status" value="1"/>
</dbReference>
<dbReference type="PANTHER" id="PTHR43649:SF14">
    <property type="entry name" value="BLR3389 PROTEIN"/>
    <property type="match status" value="1"/>
</dbReference>
<dbReference type="SUPFAM" id="SSF53850">
    <property type="entry name" value="Periplasmic binding protein-like II"/>
    <property type="match status" value="1"/>
</dbReference>
<dbReference type="Gene3D" id="3.40.190.10">
    <property type="entry name" value="Periplasmic binding protein-like II"/>
    <property type="match status" value="1"/>
</dbReference>
<proteinExistence type="predicted"/>
<accession>A0A6I2F726</accession>
<protein>
    <submittedName>
        <fullName evidence="2">Extracellular solute-binding protein</fullName>
    </submittedName>
</protein>
<feature type="region of interest" description="Disordered" evidence="1">
    <location>
        <begin position="21"/>
        <end position="56"/>
    </location>
</feature>